<dbReference type="EMBL" id="KI925454">
    <property type="protein sequence ID" value="ETW87428.1"/>
    <property type="molecule type" value="Genomic_DNA"/>
</dbReference>
<accession>W4KNL4</accession>
<dbReference type="OrthoDB" id="2504266at2759"/>
<dbReference type="AlphaFoldDB" id="W4KNL4"/>
<dbReference type="RefSeq" id="XP_009541330.1">
    <property type="nucleotide sequence ID" value="XM_009543035.1"/>
</dbReference>
<feature type="region of interest" description="Disordered" evidence="1">
    <location>
        <begin position="1046"/>
        <end position="1070"/>
    </location>
</feature>
<feature type="compositionally biased region" description="Basic and acidic residues" evidence="1">
    <location>
        <begin position="134"/>
        <end position="143"/>
    </location>
</feature>
<dbReference type="eggNOG" id="ENOG502SC82">
    <property type="taxonomic scope" value="Eukaryota"/>
</dbReference>
<dbReference type="GeneID" id="20675512"/>
<feature type="region of interest" description="Disordered" evidence="1">
    <location>
        <begin position="829"/>
        <end position="858"/>
    </location>
</feature>
<feature type="region of interest" description="Disordered" evidence="1">
    <location>
        <begin position="474"/>
        <end position="514"/>
    </location>
</feature>
<feature type="compositionally biased region" description="Polar residues" evidence="1">
    <location>
        <begin position="582"/>
        <end position="601"/>
    </location>
</feature>
<dbReference type="Proteomes" id="UP000030671">
    <property type="component" value="Unassembled WGS sequence"/>
</dbReference>
<feature type="compositionally biased region" description="Basic and acidic residues" evidence="1">
    <location>
        <begin position="384"/>
        <end position="441"/>
    </location>
</feature>
<sequence length="1261" mass="138468">MVRGQESAEGDIEGKREKRMSDSGNLTHSNDLAATSSPTSLPAAGDGVADKVADAMEKVSIQDEQQTHESLSGGLPQPIRPFITYSRAQCLALHKSPLVRLPDGMPPLKDWFGDWNEQVSSKKEPEPSTAPSTARDRRFRRDQEDGEPLPRATFRSGLSQPSQMGNFKHQSIRTTDRDRDRDGDKDRERDRDKEGHERLRSLSDKYDRDRLGLPATAANLRTRERDSAPHLTPGTSKLAAQSPLGPGAARRADGREAPRRKLETSEDWRRGRDDRADGLRRDRDDRDRPRSRVRDSSRNRRDPSPLRRERDREDRDRYRGRDNDDHPRRKETKDDPPRRDRDHDRETTDDTRRWRDDGKREERLARRERDKDKDKGNGAGGEAAWDHDRPRDRDRWNIVDDREGRSKRQGGRERRAASREDRDKDERRDKEKEREKEKEPAWMDTYIPASNSSGGILGGKLADGELDSIQTWKKGMKEKEQKEKLSEVGKGQAEGDSIEPGKSETTATTAPQMDEIQLFKMLMRREDDKKKLDAGSEGFADTPAASSPAPDPLFVALAKAKEQPGRSGASTAKDAFERDAVSTATHGQSHASTLPQPSNSPAPHFSPESPSDGRRTLLSIVTPSTADHALPGAPKPSTPLESPQVVGSRFFPNPSPSEGSSVHNQLMEKTASGLIKSPIPAQFNPPPGSRLLSFGSRTPSVTSSAKGLASVNHPPGLSQPPQQQPGMHSLTSSPFLSDVSRMGSEHDTLNGSMRGPTIDISRSQRGFSPFDHQARSSFSLEDQEAYAHAEALRRQSVVSMGERSQFGIPPESASPYSDLSGVNPMTGQGLRLANHSPSFDGPLSSNGPGGSQYPQSKGSRFAKFFDGKTRDAQASGMVKGQTIIGHSSPSPLAVRRHETGSTNDIFNVANGDGRTMEDIFAMLQSSTQGQRLNTVNTLNQLSSVNNGSYGQAPSNMHTVHHPQQNFTPARNLDVLYDNRLDDRNFVPDGMVPGLRSIPPPRRENLFHDQIDDSMAFSVHARLQPQRNMDQMYPSPSQMQSLYLHQGSNQRNNGLPPQQPFRNGTSPIPVQNPQLQVIPQQRLPPGLANLGGRPPHEPSQFLGSPMGMSSGGIPGNGPTPPFNNFSGNAGYSAGPQMRGPPPGPHQLQNPLGHNPMVGLGHPNKMDLRGGPAQAQLLGMGGVAGGGLRGPGSGFGPQQGPNVQLQAQHQAQQLTMRQQQQQLPPHMMPHLLPPHLQQQGPPGATSQPAHDIMALLMGGPPRN</sequence>
<feature type="region of interest" description="Disordered" evidence="1">
    <location>
        <begin position="1082"/>
        <end position="1153"/>
    </location>
</feature>
<feature type="compositionally biased region" description="Basic and acidic residues" evidence="1">
    <location>
        <begin position="250"/>
        <end position="376"/>
    </location>
</feature>
<feature type="region of interest" description="Disordered" evidence="1">
    <location>
        <begin position="112"/>
        <end position="459"/>
    </location>
</feature>
<feature type="compositionally biased region" description="Basic and acidic residues" evidence="1">
    <location>
        <begin position="475"/>
        <end position="487"/>
    </location>
</feature>
<reference evidence="2 3" key="1">
    <citation type="journal article" date="2012" name="New Phytol.">
        <title>Insight into trade-off between wood decay and parasitism from the genome of a fungal forest pathogen.</title>
        <authorList>
            <person name="Olson A."/>
            <person name="Aerts A."/>
            <person name="Asiegbu F."/>
            <person name="Belbahri L."/>
            <person name="Bouzid O."/>
            <person name="Broberg A."/>
            <person name="Canback B."/>
            <person name="Coutinho P.M."/>
            <person name="Cullen D."/>
            <person name="Dalman K."/>
            <person name="Deflorio G."/>
            <person name="van Diepen L.T."/>
            <person name="Dunand C."/>
            <person name="Duplessis S."/>
            <person name="Durling M."/>
            <person name="Gonthier P."/>
            <person name="Grimwood J."/>
            <person name="Fossdal C.G."/>
            <person name="Hansson D."/>
            <person name="Henrissat B."/>
            <person name="Hietala A."/>
            <person name="Himmelstrand K."/>
            <person name="Hoffmeister D."/>
            <person name="Hogberg N."/>
            <person name="James T.Y."/>
            <person name="Karlsson M."/>
            <person name="Kohler A."/>
            <person name="Kues U."/>
            <person name="Lee Y.H."/>
            <person name="Lin Y.C."/>
            <person name="Lind M."/>
            <person name="Lindquist E."/>
            <person name="Lombard V."/>
            <person name="Lucas S."/>
            <person name="Lunden K."/>
            <person name="Morin E."/>
            <person name="Murat C."/>
            <person name="Park J."/>
            <person name="Raffaello T."/>
            <person name="Rouze P."/>
            <person name="Salamov A."/>
            <person name="Schmutz J."/>
            <person name="Solheim H."/>
            <person name="Stahlberg J."/>
            <person name="Velez H."/>
            <person name="de Vries R.P."/>
            <person name="Wiebenga A."/>
            <person name="Woodward S."/>
            <person name="Yakovlev I."/>
            <person name="Garbelotto M."/>
            <person name="Martin F."/>
            <person name="Grigoriev I.V."/>
            <person name="Stenlid J."/>
        </authorList>
    </citation>
    <scope>NUCLEOTIDE SEQUENCE [LARGE SCALE GENOMIC DNA]</scope>
    <source>
        <strain evidence="2 3">TC 32-1</strain>
    </source>
</reference>
<dbReference type="InParanoid" id="W4KNL4"/>
<gene>
    <name evidence="2" type="ORF">HETIRDRAFT_443220</name>
</gene>
<dbReference type="HOGENOM" id="CLU_286966_0_0_1"/>
<organism evidence="2 3">
    <name type="scientific">Heterobasidion irregulare (strain TC 32-1)</name>
    <dbReference type="NCBI Taxonomy" id="747525"/>
    <lineage>
        <taxon>Eukaryota</taxon>
        <taxon>Fungi</taxon>
        <taxon>Dikarya</taxon>
        <taxon>Basidiomycota</taxon>
        <taxon>Agaricomycotina</taxon>
        <taxon>Agaricomycetes</taxon>
        <taxon>Russulales</taxon>
        <taxon>Bondarzewiaceae</taxon>
        <taxon>Heterobasidion</taxon>
        <taxon>Heterobasidion annosum species complex</taxon>
    </lineage>
</organism>
<feature type="region of interest" description="Disordered" evidence="1">
    <location>
        <begin position="527"/>
        <end position="731"/>
    </location>
</feature>
<dbReference type="KEGG" id="hir:HETIRDRAFT_443220"/>
<dbReference type="STRING" id="747525.W4KNL4"/>
<feature type="compositionally biased region" description="Polar residues" evidence="1">
    <location>
        <begin position="695"/>
        <end position="705"/>
    </location>
</feature>
<feature type="compositionally biased region" description="Basic and acidic residues" evidence="1">
    <location>
        <begin position="174"/>
        <end position="211"/>
    </location>
</feature>
<evidence type="ECO:0000313" key="2">
    <source>
        <dbReference type="EMBL" id="ETW87428.1"/>
    </source>
</evidence>
<feature type="compositionally biased region" description="Basic and acidic residues" evidence="1">
    <location>
        <begin position="48"/>
        <end position="67"/>
    </location>
</feature>
<evidence type="ECO:0000313" key="3">
    <source>
        <dbReference type="Proteomes" id="UP000030671"/>
    </source>
</evidence>
<keyword evidence="3" id="KW-1185">Reference proteome</keyword>
<protein>
    <submittedName>
        <fullName evidence="2">Uncharacterized protein</fullName>
    </submittedName>
</protein>
<proteinExistence type="predicted"/>
<feature type="compositionally biased region" description="Low complexity" evidence="1">
    <location>
        <begin position="32"/>
        <end position="47"/>
    </location>
</feature>
<feature type="region of interest" description="Disordered" evidence="1">
    <location>
        <begin position="1"/>
        <end position="79"/>
    </location>
</feature>
<name>W4KNL4_HETIT</name>
<feature type="compositionally biased region" description="Polar residues" evidence="1">
    <location>
        <begin position="156"/>
        <end position="169"/>
    </location>
</feature>
<feature type="compositionally biased region" description="Basic and acidic residues" evidence="1">
    <location>
        <begin position="12"/>
        <end position="21"/>
    </location>
</feature>
<evidence type="ECO:0000256" key="1">
    <source>
        <dbReference type="SAM" id="MobiDB-lite"/>
    </source>
</evidence>